<organism evidence="11 12">
    <name type="scientific">Vicia faba</name>
    <name type="common">Broad bean</name>
    <name type="synonym">Faba vulgaris</name>
    <dbReference type="NCBI Taxonomy" id="3906"/>
    <lineage>
        <taxon>Eukaryota</taxon>
        <taxon>Viridiplantae</taxon>
        <taxon>Streptophyta</taxon>
        <taxon>Embryophyta</taxon>
        <taxon>Tracheophyta</taxon>
        <taxon>Spermatophyta</taxon>
        <taxon>Magnoliopsida</taxon>
        <taxon>eudicotyledons</taxon>
        <taxon>Gunneridae</taxon>
        <taxon>Pentapetalae</taxon>
        <taxon>rosids</taxon>
        <taxon>fabids</taxon>
        <taxon>Fabales</taxon>
        <taxon>Fabaceae</taxon>
        <taxon>Papilionoideae</taxon>
        <taxon>50 kb inversion clade</taxon>
        <taxon>NPAAA clade</taxon>
        <taxon>Hologalegina</taxon>
        <taxon>IRL clade</taxon>
        <taxon>Fabeae</taxon>
        <taxon>Vicia</taxon>
    </lineage>
</organism>
<dbReference type="AlphaFoldDB" id="A0AAV0ZWD4"/>
<dbReference type="GO" id="GO:0005634">
    <property type="term" value="C:nucleus"/>
    <property type="evidence" value="ECO:0007669"/>
    <property type="project" value="UniProtKB-SubCell"/>
</dbReference>
<evidence type="ECO:0000313" key="12">
    <source>
        <dbReference type="Proteomes" id="UP001157006"/>
    </source>
</evidence>
<feature type="domain" description="C2H2-type" evidence="10">
    <location>
        <begin position="86"/>
        <end position="108"/>
    </location>
</feature>
<dbReference type="Proteomes" id="UP001157006">
    <property type="component" value="Chromosome 3"/>
</dbReference>
<evidence type="ECO:0000256" key="2">
    <source>
        <dbReference type="ARBA" id="ARBA00022723"/>
    </source>
</evidence>
<dbReference type="Pfam" id="PF13912">
    <property type="entry name" value="zf-C2H2_6"/>
    <property type="match status" value="2"/>
</dbReference>
<dbReference type="InterPro" id="IPR013087">
    <property type="entry name" value="Znf_C2H2_type"/>
</dbReference>
<reference evidence="11 12" key="1">
    <citation type="submission" date="2023-01" db="EMBL/GenBank/DDBJ databases">
        <authorList>
            <person name="Kreplak J."/>
        </authorList>
    </citation>
    <scope>NUCLEOTIDE SEQUENCE [LARGE SCALE GENOMIC DNA]</scope>
</reference>
<evidence type="ECO:0000313" key="11">
    <source>
        <dbReference type="EMBL" id="CAI8602710.1"/>
    </source>
</evidence>
<evidence type="ECO:0000256" key="8">
    <source>
        <dbReference type="ARBA" id="ARBA00023242"/>
    </source>
</evidence>
<evidence type="ECO:0000256" key="4">
    <source>
        <dbReference type="ARBA" id="ARBA00022771"/>
    </source>
</evidence>
<sequence length="168" mass="19087">MKRKREERVDNIDLANCLILLSHPKETKPKKHFGPVEFECTTCKRKFSSFQALGGHRASHNKPKLDATKLKLEAQNLSLFNKSKMHGCYICGKEFSLGQALGGHMRRHRIGVNEELSLMKEIKTIGEVPILKRSNSKRVMCLDLNLTPLQNDLKLLFGNMAPKVDSFV</sequence>
<evidence type="ECO:0000256" key="9">
    <source>
        <dbReference type="PROSITE-ProRule" id="PRU00042"/>
    </source>
</evidence>
<evidence type="ECO:0000256" key="7">
    <source>
        <dbReference type="ARBA" id="ARBA00023163"/>
    </source>
</evidence>
<dbReference type="PANTHER" id="PTHR26374">
    <property type="entry name" value="ZINC FINGER PROTEIN ZAT5"/>
    <property type="match status" value="1"/>
</dbReference>
<keyword evidence="2" id="KW-0479">Metal-binding</keyword>
<dbReference type="PROSITE" id="PS50157">
    <property type="entry name" value="ZINC_FINGER_C2H2_2"/>
    <property type="match status" value="2"/>
</dbReference>
<feature type="domain" description="C2H2-type" evidence="10">
    <location>
        <begin position="38"/>
        <end position="65"/>
    </location>
</feature>
<comment type="subcellular location">
    <subcellularLocation>
        <location evidence="1">Nucleus</location>
    </subcellularLocation>
</comment>
<evidence type="ECO:0000256" key="6">
    <source>
        <dbReference type="ARBA" id="ARBA00023015"/>
    </source>
</evidence>
<dbReference type="PROSITE" id="PS00028">
    <property type="entry name" value="ZINC_FINGER_C2H2_1"/>
    <property type="match status" value="2"/>
</dbReference>
<evidence type="ECO:0000256" key="1">
    <source>
        <dbReference type="ARBA" id="ARBA00004123"/>
    </source>
</evidence>
<proteinExistence type="predicted"/>
<evidence type="ECO:0000256" key="3">
    <source>
        <dbReference type="ARBA" id="ARBA00022737"/>
    </source>
</evidence>
<evidence type="ECO:0000259" key="10">
    <source>
        <dbReference type="PROSITE" id="PS50157"/>
    </source>
</evidence>
<keyword evidence="12" id="KW-1185">Reference proteome</keyword>
<name>A0AAV0ZWD4_VICFA</name>
<dbReference type="EMBL" id="OX451738">
    <property type="protein sequence ID" value="CAI8602710.1"/>
    <property type="molecule type" value="Genomic_DNA"/>
</dbReference>
<keyword evidence="4 9" id="KW-0863">Zinc-finger</keyword>
<accession>A0AAV0ZWD4</accession>
<dbReference type="PANTHER" id="PTHR26374:SF453">
    <property type="entry name" value="CYS2-HIS2 ZINC FINGER TRANSCRIPTION FACTOR"/>
    <property type="match status" value="1"/>
</dbReference>
<keyword evidence="6" id="KW-0805">Transcription regulation</keyword>
<gene>
    <name evidence="11" type="ORF">VFH_III053360</name>
</gene>
<protein>
    <recommendedName>
        <fullName evidence="10">C2H2-type domain-containing protein</fullName>
    </recommendedName>
</protein>
<evidence type="ECO:0000256" key="5">
    <source>
        <dbReference type="ARBA" id="ARBA00022833"/>
    </source>
</evidence>
<dbReference type="InterPro" id="IPR036236">
    <property type="entry name" value="Znf_C2H2_sf"/>
</dbReference>
<dbReference type="GO" id="GO:0010200">
    <property type="term" value="P:response to chitin"/>
    <property type="evidence" value="ECO:0007669"/>
    <property type="project" value="TreeGrafter"/>
</dbReference>
<dbReference type="GO" id="GO:0006950">
    <property type="term" value="P:response to stress"/>
    <property type="evidence" value="ECO:0007669"/>
    <property type="project" value="TreeGrafter"/>
</dbReference>
<dbReference type="SUPFAM" id="SSF57667">
    <property type="entry name" value="beta-beta-alpha zinc fingers"/>
    <property type="match status" value="1"/>
</dbReference>
<keyword evidence="3" id="KW-0677">Repeat</keyword>
<dbReference type="Gene3D" id="3.30.160.60">
    <property type="entry name" value="Classic Zinc Finger"/>
    <property type="match status" value="1"/>
</dbReference>
<dbReference type="GO" id="GO:0008270">
    <property type="term" value="F:zinc ion binding"/>
    <property type="evidence" value="ECO:0007669"/>
    <property type="project" value="UniProtKB-KW"/>
</dbReference>
<keyword evidence="8" id="KW-0539">Nucleus</keyword>
<keyword evidence="7" id="KW-0804">Transcription</keyword>
<dbReference type="SMART" id="SM00355">
    <property type="entry name" value="ZnF_C2H2"/>
    <property type="match status" value="2"/>
</dbReference>
<keyword evidence="5" id="KW-0862">Zinc</keyword>